<dbReference type="InterPro" id="IPR013785">
    <property type="entry name" value="Aldolase_TIM"/>
</dbReference>
<dbReference type="SUPFAM" id="SSF47336">
    <property type="entry name" value="ACP-like"/>
    <property type="match status" value="1"/>
</dbReference>
<sequence length="1962" mass="217287">MGSHIVVTPSHICDSKIAIAAINSGETGILDLGYGSNMKNILRSIDLLKYSVGNNKNWGIRWDSLGSPLRSPQLLLEKINIPIPIIILAGILPSEMEKARQITQQYSSKVFLEVTTQKEAKSAQEAKFNGVILKGNEAGGYIGSESSFILLQQLKEKIDIPYWIWGGMGVHTTAAACLAGAEGGVFCEQLWLSDESPFSMEEKKFWENMDGSETICLGHKDCFFRLFSRTGRYKIREYESLLAKSDNWRVTMTQLLLDANENNIFIPCGQDIGLASHLSKTFGSTETILAAIEKNCVEHIKKAKKHCSLAKHSPLAKIHGTTYPILQGPMANISDVGKFSLKVANEGALPFVALSALPGDRIKEILKEVRNEVKNYPWGIGTLGFLPGELRQKQFEVFKKFKPPFAIVAGGRPSLAMAYEKEGISTYLHVPSPGLLTQFIKKGCSKFIFEGRECGGHVGPLSSFVLWESIIHTLLSNEIADLKQIHVIFAGGIHDALSSAMVQTLAAPLAASGVKLGIIMGSAYLFSREAVNYNAITPEYQKQALACDTTHLLQSGIGHASCCMATPFIEKFYKKKQALILSGKKDMEILQELELMNLGRLKIASKGIATSYKKSPDKNDVSHIQVEETEVDDKTQREEGLFMIGQIARLHDKTFSIKKLHTDVTEKSLASFDAFTSNPNPKHDISMEKAPLSAAENEDIAIIGMASFLPESNNNKEYWHNILNQVCAIREIPGNRWDIDIFFDPDRRSIEKSYSKWGGFLKDITFDPVKYSMAPKSLESIDSSQLLALKVASHALSDAGYNKPEFPRKNTAVIFGAGGINSLGMDYGARAMSNYYAGMVSDIPETLKKNLLNNLHARLPKWTSDTFPGVLGNVIAGRISNRFDLGGMNFTCDAACASSFAALDIAVRQLRTQACDAALVGAVDTGNHPFEYIMFSRAQVLSPKGQSLPLDDRADGIVLSEGAAAIVLKRLTDAERDKDRIYAVIKGIGGSSDGRKKSLVSPNAAGQVRAMKIAYKDAGINPDSVDLLEMHGTGTIVGDRVEMQSYRDLFMQNDITTKKHCAVGSVKSMIGHTKITAGLAALIKTSLALEHKILPPTMGVKKPNTKVNFTDSPFYINTETRPWILNKPEDTRKAGLSCFGFGGTNFHIVMEEYVQNNKKSNAKNLIPRDVEIFTFSTQTRAQLQTKIQNLLILLEGAQGVELNQLAYSVFLDSYQYQPPKPDCRLNIVAMSLDDLRNKLKMVKSNLDGNNDIEQAHLGIYYSEKSFFNDSTAPLKRICFLYPGQGSQKINMFKDLIISMPETYKLIEYGDKLTHGAYDRPLSNFIFPTPVFSDKDRRKQQQELNQTQIAQPALGLINLLSHDILKLFGIKPDMVAGHSYGEYVALCTAGVLSRKDLIQLSENRGKLIANLSPQTPGTMAAIRADSETTSHLIEKLGLDVSIANYNSPIQNVISGSVDAIDKAVAAITAQRIPIKKIPVTAAFHTNAMDSISTNLEKSLKKITLNKPDIKVFSNATSQPYPHKNDEILNHIKNHGSQAVRFEKMIQNMYDAGARLFIEVGPGRVLTGLVKAILGDAPFSMVSMDAQGRSAWDQLSHLLASVKTLGIPVDLAPCFKGRGLKSISTKNLIQEARSNSTPGPMAWRIFGGRAEPYHRDLRKDPPVKKKDVKIVKHTIKNEAPIKKQRAKQSFSKQNSTIIQNKERIMSSQKTTTYSPNAAQTNIPGNEVLRVLDQCNKTMAHLFEMQKEQHRTTQQFLRMQESMIQATIHGNSNSNSEQNINQQDNIPAQFEHENPIIVTQAVPPSPTLPTLEKTWPDATPDEKHNTPYNEPSRTFQTEVKSDDVVTSPEKNTTPTEGKKTTRQFSKLPDINEFKQKLMETTCEYTGFPEDMLDLNMNMEVDLGIDSIKKLEIFSALDEQYQLIGTDNEEMIIDELSAINSLGEIIEWYEKKREDLLSSKSMSSQS</sequence>
<dbReference type="SMART" id="SM00827">
    <property type="entry name" value="PKS_AT"/>
    <property type="match status" value="1"/>
</dbReference>
<dbReference type="Proteomes" id="UP000192418">
    <property type="component" value="Unassembled WGS sequence"/>
</dbReference>
<dbReference type="InterPro" id="IPR016039">
    <property type="entry name" value="Thiolase-like"/>
</dbReference>
<dbReference type="Pfam" id="PF16197">
    <property type="entry name" value="KAsynt_C_assoc"/>
    <property type="match status" value="1"/>
</dbReference>
<dbReference type="InterPro" id="IPR016036">
    <property type="entry name" value="Malonyl_transacylase_ACP-bd"/>
</dbReference>
<dbReference type="EMBL" id="FWXY01000014">
    <property type="protein sequence ID" value="SMC90225.1"/>
    <property type="molecule type" value="Genomic_DNA"/>
</dbReference>
<dbReference type="SUPFAM" id="SSF52151">
    <property type="entry name" value="FabD/lysophospholipase-like"/>
    <property type="match status" value="1"/>
</dbReference>
<dbReference type="CDD" id="cd00833">
    <property type="entry name" value="PKS"/>
    <property type="match status" value="1"/>
</dbReference>
<dbReference type="Gene3D" id="3.20.20.70">
    <property type="entry name" value="Aldolase class I"/>
    <property type="match status" value="2"/>
</dbReference>
<dbReference type="GO" id="GO:0016746">
    <property type="term" value="F:acyltransferase activity"/>
    <property type="evidence" value="ECO:0007669"/>
    <property type="project" value="InterPro"/>
</dbReference>
<dbReference type="Gene3D" id="3.40.366.10">
    <property type="entry name" value="Malonyl-Coenzyme A Acyl Carrier Protein, domain 2"/>
    <property type="match status" value="1"/>
</dbReference>
<dbReference type="OrthoDB" id="7617297at2"/>
<name>A0A1W2CY87_9BACT</name>
<dbReference type="InterPro" id="IPR001227">
    <property type="entry name" value="Ac_transferase_dom_sf"/>
</dbReference>
<dbReference type="SUPFAM" id="SSF51412">
    <property type="entry name" value="Inosine monophosphate dehydrogenase (IMPDH)"/>
    <property type="match status" value="2"/>
</dbReference>
<dbReference type="InterPro" id="IPR016035">
    <property type="entry name" value="Acyl_Trfase/lysoPLipase"/>
</dbReference>
<dbReference type="PROSITE" id="PS52004">
    <property type="entry name" value="KS3_2"/>
    <property type="match status" value="1"/>
</dbReference>
<dbReference type="InterPro" id="IPR014043">
    <property type="entry name" value="Acyl_transferase_dom"/>
</dbReference>
<feature type="region of interest" description="Disordered" evidence="2">
    <location>
        <begin position="1798"/>
        <end position="1858"/>
    </location>
</feature>
<dbReference type="SUPFAM" id="SSF53901">
    <property type="entry name" value="Thiolase-like"/>
    <property type="match status" value="1"/>
</dbReference>
<dbReference type="InterPro" id="IPR032821">
    <property type="entry name" value="PKS_assoc"/>
</dbReference>
<evidence type="ECO:0000256" key="2">
    <source>
        <dbReference type="SAM" id="MobiDB-lite"/>
    </source>
</evidence>
<dbReference type="PROSITE" id="PS50075">
    <property type="entry name" value="CARRIER"/>
    <property type="match status" value="1"/>
</dbReference>
<evidence type="ECO:0000259" key="4">
    <source>
        <dbReference type="PROSITE" id="PS52004"/>
    </source>
</evidence>
<dbReference type="InterPro" id="IPR036736">
    <property type="entry name" value="ACP-like_sf"/>
</dbReference>
<dbReference type="STRING" id="1121400.SAMN02746065_11471"/>
<accession>A0A1W2CY87</accession>
<dbReference type="Gene3D" id="3.40.47.10">
    <property type="match status" value="1"/>
</dbReference>
<keyword evidence="1" id="KW-0808">Transferase</keyword>
<protein>
    <submittedName>
        <fullName evidence="5">Polyketide-type polyunsaturated fatty acid synthase PfaA</fullName>
    </submittedName>
</protein>
<dbReference type="PANTHER" id="PTHR43074">
    <property type="entry name" value="OMEGA-3 POLYUNSATURATED FATTY ACID SYNTHASE PFAB-RELATED"/>
    <property type="match status" value="1"/>
</dbReference>
<gene>
    <name evidence="5" type="ORF">SAMN02746065_11471</name>
</gene>
<evidence type="ECO:0000313" key="5">
    <source>
        <dbReference type="EMBL" id="SMC90225.1"/>
    </source>
</evidence>
<dbReference type="InterPro" id="IPR020841">
    <property type="entry name" value="PKS_Beta-ketoAc_synthase_dom"/>
</dbReference>
<dbReference type="Pfam" id="PF02801">
    <property type="entry name" value="Ketoacyl-synt_C"/>
    <property type="match status" value="1"/>
</dbReference>
<feature type="domain" description="Ketosynthase family 3 (KS3)" evidence="4">
    <location>
        <begin position="697"/>
        <end position="1152"/>
    </location>
</feature>
<evidence type="ECO:0000313" key="6">
    <source>
        <dbReference type="Proteomes" id="UP000192418"/>
    </source>
</evidence>
<feature type="compositionally biased region" description="Polar residues" evidence="2">
    <location>
        <begin position="1823"/>
        <end position="1835"/>
    </location>
</feature>
<dbReference type="Pfam" id="PF00698">
    <property type="entry name" value="Acyl_transf_1"/>
    <property type="match status" value="1"/>
</dbReference>
<proteinExistence type="predicted"/>
<organism evidence="5 6">
    <name type="scientific">Desulfocicer vacuolatum DSM 3385</name>
    <dbReference type="NCBI Taxonomy" id="1121400"/>
    <lineage>
        <taxon>Bacteria</taxon>
        <taxon>Pseudomonadati</taxon>
        <taxon>Thermodesulfobacteriota</taxon>
        <taxon>Desulfobacteria</taxon>
        <taxon>Desulfobacterales</taxon>
        <taxon>Desulfobacteraceae</taxon>
        <taxon>Desulfocicer</taxon>
    </lineage>
</organism>
<evidence type="ECO:0000259" key="3">
    <source>
        <dbReference type="PROSITE" id="PS50075"/>
    </source>
</evidence>
<dbReference type="PANTHER" id="PTHR43074:SF1">
    <property type="entry name" value="BETA-KETOACYL SYNTHASE FAMILY PROTEIN-RELATED"/>
    <property type="match status" value="1"/>
</dbReference>
<dbReference type="SUPFAM" id="SSF55048">
    <property type="entry name" value="Probable ACP-binding domain of malonyl-CoA ACP transacylase"/>
    <property type="match status" value="1"/>
</dbReference>
<dbReference type="Pfam" id="PF00109">
    <property type="entry name" value="ketoacyl-synt"/>
    <property type="match status" value="1"/>
</dbReference>
<keyword evidence="6" id="KW-1185">Reference proteome</keyword>
<dbReference type="RefSeq" id="WP_084069938.1">
    <property type="nucleotide sequence ID" value="NZ_FWXY01000014.1"/>
</dbReference>
<dbReference type="Gene3D" id="1.10.1200.10">
    <property type="entry name" value="ACP-like"/>
    <property type="match status" value="1"/>
</dbReference>
<evidence type="ECO:0000256" key="1">
    <source>
        <dbReference type="ARBA" id="ARBA00022679"/>
    </source>
</evidence>
<feature type="domain" description="Carrier" evidence="3">
    <location>
        <begin position="1865"/>
        <end position="1949"/>
    </location>
</feature>
<dbReference type="SMART" id="SM00825">
    <property type="entry name" value="PKS_KS"/>
    <property type="match status" value="1"/>
</dbReference>
<dbReference type="InterPro" id="IPR014030">
    <property type="entry name" value="Ketoacyl_synth_N"/>
</dbReference>
<reference evidence="5 6" key="1">
    <citation type="submission" date="2017-04" db="EMBL/GenBank/DDBJ databases">
        <authorList>
            <person name="Afonso C.L."/>
            <person name="Miller P.J."/>
            <person name="Scott M.A."/>
            <person name="Spackman E."/>
            <person name="Goraichik I."/>
            <person name="Dimitrov K.M."/>
            <person name="Suarez D.L."/>
            <person name="Swayne D.E."/>
        </authorList>
    </citation>
    <scope>NUCLEOTIDE SEQUENCE [LARGE SCALE GENOMIC DNA]</scope>
    <source>
        <strain evidence="5 6">DSM 3385</strain>
    </source>
</reference>
<dbReference type="InterPro" id="IPR014031">
    <property type="entry name" value="Ketoacyl_synth_C"/>
</dbReference>
<dbReference type="InterPro" id="IPR052568">
    <property type="entry name" value="PKS-FAS_Synthase"/>
</dbReference>
<dbReference type="InterPro" id="IPR009081">
    <property type="entry name" value="PP-bd_ACP"/>
</dbReference>
<dbReference type="Pfam" id="PF03060">
    <property type="entry name" value="NMO"/>
    <property type="match status" value="1"/>
</dbReference>